<proteinExistence type="predicted"/>
<keyword evidence="2" id="KW-1185">Reference proteome</keyword>
<reference evidence="1 2" key="1">
    <citation type="submission" date="2015-01" db="EMBL/GenBank/DDBJ databases">
        <title>The Genome Sequence of Exophiala spinifera CBS89968.</title>
        <authorList>
            <consortium name="The Broad Institute Genomics Platform"/>
            <person name="Cuomo C."/>
            <person name="de Hoog S."/>
            <person name="Gorbushina A."/>
            <person name="Stielow B."/>
            <person name="Teixiera M."/>
            <person name="Abouelleil A."/>
            <person name="Chapman S.B."/>
            <person name="Priest M."/>
            <person name="Young S.K."/>
            <person name="Wortman J."/>
            <person name="Nusbaum C."/>
            <person name="Birren B."/>
        </authorList>
    </citation>
    <scope>NUCLEOTIDE SEQUENCE [LARGE SCALE GENOMIC DNA]</scope>
    <source>
        <strain evidence="1 2">CBS 89968</strain>
    </source>
</reference>
<evidence type="ECO:0000313" key="1">
    <source>
        <dbReference type="EMBL" id="KIW20573.1"/>
    </source>
</evidence>
<accession>A0A0D2BNU7</accession>
<dbReference type="VEuPathDB" id="FungiDB:PV08_01148"/>
<sequence length="150" mass="16681">MSGISKQISESLWNYRSVYKRVGQIITLCLKRFEGDTDQEPRADHLSQRIQISPPINSSTLKLYYTVLDKTGVLTGTGCAGKFVGCLLDLRKATTFTDVPIDLCSNCTLQAHFAIITTRKCNSSISYQYNHGRLDQSGILPMDFIHCGGL</sequence>
<dbReference type="Proteomes" id="UP000053328">
    <property type="component" value="Unassembled WGS sequence"/>
</dbReference>
<evidence type="ECO:0000313" key="2">
    <source>
        <dbReference type="Proteomes" id="UP000053328"/>
    </source>
</evidence>
<dbReference type="HOGENOM" id="CLU_1740547_0_0_1"/>
<dbReference type="RefSeq" id="XP_016240789.1">
    <property type="nucleotide sequence ID" value="XM_016375513.1"/>
</dbReference>
<dbReference type="EMBL" id="KN847492">
    <property type="protein sequence ID" value="KIW20573.1"/>
    <property type="molecule type" value="Genomic_DNA"/>
</dbReference>
<protein>
    <submittedName>
        <fullName evidence="1">Uncharacterized protein</fullName>
    </submittedName>
</protein>
<gene>
    <name evidence="1" type="ORF">PV08_01148</name>
</gene>
<dbReference type="AlphaFoldDB" id="A0A0D2BNU7"/>
<name>A0A0D2BNU7_9EURO</name>
<dbReference type="GeneID" id="27328231"/>
<organism evidence="1 2">
    <name type="scientific">Exophiala spinifera</name>
    <dbReference type="NCBI Taxonomy" id="91928"/>
    <lineage>
        <taxon>Eukaryota</taxon>
        <taxon>Fungi</taxon>
        <taxon>Dikarya</taxon>
        <taxon>Ascomycota</taxon>
        <taxon>Pezizomycotina</taxon>
        <taxon>Eurotiomycetes</taxon>
        <taxon>Chaetothyriomycetidae</taxon>
        <taxon>Chaetothyriales</taxon>
        <taxon>Herpotrichiellaceae</taxon>
        <taxon>Exophiala</taxon>
    </lineage>
</organism>